<comment type="similarity">
    <text evidence="2">Belongs to the peptidase C19 family.</text>
</comment>
<feature type="chain" id="PRO_5020473622" description="ubiquitinyl hydrolase 1" evidence="6">
    <location>
        <begin position="33"/>
        <end position="969"/>
    </location>
</feature>
<dbReference type="OrthoDB" id="292964at2759"/>
<feature type="transmembrane region" description="Helical" evidence="5">
    <location>
        <begin position="82"/>
        <end position="103"/>
    </location>
</feature>
<feature type="compositionally biased region" description="Polar residues" evidence="4">
    <location>
        <begin position="55"/>
        <end position="72"/>
    </location>
</feature>
<dbReference type="SUPFAM" id="SSF54001">
    <property type="entry name" value="Cysteine proteinases"/>
    <property type="match status" value="1"/>
</dbReference>
<dbReference type="PROSITE" id="PS00973">
    <property type="entry name" value="USP_2"/>
    <property type="match status" value="1"/>
</dbReference>
<protein>
    <recommendedName>
        <fullName evidence="3">ubiquitinyl hydrolase 1</fullName>
        <ecNumber evidence="3">3.4.19.12</ecNumber>
    </recommendedName>
</protein>
<dbReference type="Pfam" id="PF00443">
    <property type="entry name" value="UCH"/>
    <property type="match status" value="1"/>
</dbReference>
<keyword evidence="9" id="KW-1185">Reference proteome</keyword>
<feature type="compositionally biased region" description="Polar residues" evidence="4">
    <location>
        <begin position="488"/>
        <end position="500"/>
    </location>
</feature>
<dbReference type="GO" id="GO:0004843">
    <property type="term" value="F:cysteine-type deubiquitinase activity"/>
    <property type="evidence" value="ECO:0007669"/>
    <property type="project" value="UniProtKB-EC"/>
</dbReference>
<dbReference type="GO" id="GO:0016579">
    <property type="term" value="P:protein deubiquitination"/>
    <property type="evidence" value="ECO:0007669"/>
    <property type="project" value="InterPro"/>
</dbReference>
<dbReference type="CDD" id="cd02674">
    <property type="entry name" value="Peptidase_C19R"/>
    <property type="match status" value="1"/>
</dbReference>
<dbReference type="SUPFAM" id="SSF52821">
    <property type="entry name" value="Rhodanese/Cell cycle control phosphatase"/>
    <property type="match status" value="1"/>
</dbReference>
<dbReference type="PANTHER" id="PTHR21646">
    <property type="entry name" value="UBIQUITIN CARBOXYL-TERMINAL HYDROLASE"/>
    <property type="match status" value="1"/>
</dbReference>
<dbReference type="AlphaFoldDB" id="A0A4U5M2Q8"/>
<feature type="region of interest" description="Disordered" evidence="4">
    <location>
        <begin position="37"/>
        <end position="72"/>
    </location>
</feature>
<keyword evidence="5" id="KW-0812">Transmembrane</keyword>
<dbReference type="Gene3D" id="3.40.250.10">
    <property type="entry name" value="Rhodanese-like domain"/>
    <property type="match status" value="1"/>
</dbReference>
<dbReference type="PANTHER" id="PTHR21646:SF91">
    <property type="entry name" value="USP DOMAIN-CONTAINING PROTEIN"/>
    <property type="match status" value="1"/>
</dbReference>
<keyword evidence="5" id="KW-1133">Transmembrane helix</keyword>
<dbReference type="EC" id="3.4.19.12" evidence="3"/>
<feature type="region of interest" description="Disordered" evidence="4">
    <location>
        <begin position="522"/>
        <end position="554"/>
    </location>
</feature>
<dbReference type="InterPro" id="IPR050185">
    <property type="entry name" value="Ub_carboxyl-term_hydrolase"/>
</dbReference>
<accession>A0A4U5M2Q8</accession>
<feature type="region of interest" description="Disordered" evidence="4">
    <location>
        <begin position="465"/>
        <end position="502"/>
    </location>
</feature>
<dbReference type="InterPro" id="IPR036873">
    <property type="entry name" value="Rhodanese-like_dom_sf"/>
</dbReference>
<evidence type="ECO:0000259" key="7">
    <source>
        <dbReference type="PROSITE" id="PS50235"/>
    </source>
</evidence>
<evidence type="ECO:0000313" key="9">
    <source>
        <dbReference type="Proteomes" id="UP000298663"/>
    </source>
</evidence>
<keyword evidence="5" id="KW-0472">Membrane</keyword>
<dbReference type="InterPro" id="IPR018200">
    <property type="entry name" value="USP_CS"/>
</dbReference>
<dbReference type="InterPro" id="IPR038765">
    <property type="entry name" value="Papain-like_cys_pep_sf"/>
</dbReference>
<dbReference type="EMBL" id="AZBU02000010">
    <property type="protein sequence ID" value="TKR63016.1"/>
    <property type="molecule type" value="Genomic_DNA"/>
</dbReference>
<dbReference type="Gene3D" id="3.90.70.10">
    <property type="entry name" value="Cysteine proteinases"/>
    <property type="match status" value="1"/>
</dbReference>
<reference evidence="8 9" key="1">
    <citation type="journal article" date="2015" name="Genome Biol.">
        <title>Comparative genomics of Steinernema reveals deeply conserved gene regulatory networks.</title>
        <authorList>
            <person name="Dillman A.R."/>
            <person name="Macchietto M."/>
            <person name="Porter C.F."/>
            <person name="Rogers A."/>
            <person name="Williams B."/>
            <person name="Antoshechkin I."/>
            <person name="Lee M.M."/>
            <person name="Goodwin Z."/>
            <person name="Lu X."/>
            <person name="Lewis E.E."/>
            <person name="Goodrich-Blair H."/>
            <person name="Stock S.P."/>
            <person name="Adams B.J."/>
            <person name="Sternberg P.W."/>
            <person name="Mortazavi A."/>
        </authorList>
    </citation>
    <scope>NUCLEOTIDE SEQUENCE [LARGE SCALE GENOMIC DNA]</scope>
    <source>
        <strain evidence="8 9">ALL</strain>
    </source>
</reference>
<dbReference type="STRING" id="34508.A0A4U5M2Q8"/>
<organism evidence="8 9">
    <name type="scientific">Steinernema carpocapsae</name>
    <name type="common">Entomopathogenic nematode</name>
    <dbReference type="NCBI Taxonomy" id="34508"/>
    <lineage>
        <taxon>Eukaryota</taxon>
        <taxon>Metazoa</taxon>
        <taxon>Ecdysozoa</taxon>
        <taxon>Nematoda</taxon>
        <taxon>Chromadorea</taxon>
        <taxon>Rhabditida</taxon>
        <taxon>Tylenchina</taxon>
        <taxon>Panagrolaimomorpha</taxon>
        <taxon>Strongyloidoidea</taxon>
        <taxon>Steinernematidae</taxon>
        <taxon>Steinernema</taxon>
    </lineage>
</organism>
<evidence type="ECO:0000256" key="4">
    <source>
        <dbReference type="SAM" id="MobiDB-lite"/>
    </source>
</evidence>
<proteinExistence type="inferred from homology"/>
<sequence length="969" mass="107643">MFDRRNCFAPRCKGSLVFLLFLSFCCVRHVTAVKEEGDPAAEEKAPNPLPKTPNHAESSANTGGDQTVSQSAAGAKMKPQNVGVIVGLCLIGAVGIIVVAGLAPISKSKPSPASASRARQLLAEVFVFIPKTIARMLKYKSVHELEQHSGLSEALQRMMLNDRMTLEVALQKIDTLKKAAKKEKIQGNVENEYFYLFRICEICNLVTQRHPILKNTVTNASPDSRRLRDVWKAALKDFDEVSIRLTKLYSERTPMNEVQMPQNEVMLQVPAAPEKPPLPSCLITPMDLVTFVEDKQEPKTALIVDFREQKTSIVNFKKETQITVLDVPRDCIKRPLIFETLIQSVAVGDRTPLTKLSSFNKIVLLDSGDEADPVDENGEILGDSIARLLYAALYEYNMRSLPKSAPVYMKGGFKNWRTTYPMHTASADGSAKMSWGSDEGNISMAIAALRKSRPAAFELEYPDLMAKPKPTPLPRQPSPAQQVEPKPSAQSIAPTSSSEDLQAHLAKTQVTQPSVYLPSKSAYPSVAPSVPTPEAVVPQPQPPRGPPGFDRSAKPKETTFDARVMGGASQTDVQVVPSREIPYIPSLPVAPTRPRVDRSTKEAIARKEAEFQRNLLAVYEACTQDLRNMSRNGRVQPGYTGLVNITNTCFMNSTLQALANTPPLRELFTVRNFALHVNRYSKRGTQGEISAAFAALLDTLWCGEFTALNPRVFRSIFANSVNRFLANGQQHDAAEFENVLVDALHEDTNSVSCPKQIIYPDFTGENIHADSMKYESISKQFSDSPINSIFNLHTVAPKRCISCGRQTVNFAAQLCITVDIPMDGETTVEDCLARTFSAESIEVQCVFCKKTQRMSRHTKLWKLPKVLVIQLKRFGEYGNALRKNEVNVRFGKHLNVKPFMHNQADVSKGVYSLYSVTNHVGNLNSGHYYAYVKNPITRQWLEFNDEAVKSMSEDSLQSRAAFVLYYTNA</sequence>
<evidence type="ECO:0000256" key="1">
    <source>
        <dbReference type="ARBA" id="ARBA00000707"/>
    </source>
</evidence>
<gene>
    <name evidence="8" type="ORF">L596_026903</name>
</gene>
<keyword evidence="6" id="KW-0732">Signal</keyword>
<comment type="catalytic activity">
    <reaction evidence="1">
        <text>Thiol-dependent hydrolysis of ester, thioester, amide, peptide and isopeptide bonds formed by the C-terminal Gly of ubiquitin (a 76-residue protein attached to proteins as an intracellular targeting signal).</text>
        <dbReference type="EC" id="3.4.19.12"/>
    </reaction>
</comment>
<feature type="domain" description="USP" evidence="7">
    <location>
        <begin position="640"/>
        <end position="969"/>
    </location>
</feature>
<evidence type="ECO:0000256" key="3">
    <source>
        <dbReference type="ARBA" id="ARBA00012759"/>
    </source>
</evidence>
<reference evidence="8 9" key="2">
    <citation type="journal article" date="2019" name="G3 (Bethesda)">
        <title>Hybrid Assembly of the Genome of the Entomopathogenic Nematode Steinernema carpocapsae Identifies the X-Chromosome.</title>
        <authorList>
            <person name="Serra L."/>
            <person name="Macchietto M."/>
            <person name="Macias-Munoz A."/>
            <person name="McGill C.J."/>
            <person name="Rodriguez I.M."/>
            <person name="Rodriguez B."/>
            <person name="Murad R."/>
            <person name="Mortazavi A."/>
        </authorList>
    </citation>
    <scope>NUCLEOTIDE SEQUENCE [LARGE SCALE GENOMIC DNA]</scope>
    <source>
        <strain evidence="8 9">ALL</strain>
    </source>
</reference>
<dbReference type="Proteomes" id="UP000298663">
    <property type="component" value="Unassembled WGS sequence"/>
</dbReference>
<dbReference type="InterPro" id="IPR001394">
    <property type="entry name" value="Peptidase_C19_UCH"/>
</dbReference>
<evidence type="ECO:0000256" key="2">
    <source>
        <dbReference type="ARBA" id="ARBA00009085"/>
    </source>
</evidence>
<evidence type="ECO:0000256" key="5">
    <source>
        <dbReference type="SAM" id="Phobius"/>
    </source>
</evidence>
<name>A0A4U5M2Q8_STECR</name>
<comment type="caution">
    <text evidence="8">The sequence shown here is derived from an EMBL/GenBank/DDBJ whole genome shotgun (WGS) entry which is preliminary data.</text>
</comment>
<feature type="signal peptide" evidence="6">
    <location>
        <begin position="1"/>
        <end position="32"/>
    </location>
</feature>
<dbReference type="PROSITE" id="PS50235">
    <property type="entry name" value="USP_3"/>
    <property type="match status" value="1"/>
</dbReference>
<evidence type="ECO:0000256" key="6">
    <source>
        <dbReference type="SAM" id="SignalP"/>
    </source>
</evidence>
<evidence type="ECO:0000313" key="8">
    <source>
        <dbReference type="EMBL" id="TKR63016.1"/>
    </source>
</evidence>
<dbReference type="InterPro" id="IPR028889">
    <property type="entry name" value="USP"/>
</dbReference>